<reference evidence="2 5" key="2">
    <citation type="submission" date="2019-10" db="EMBL/GenBank/DDBJ databases">
        <title>Roseburia spp. ameliorate alcoholic fatty liver via restoration of gut barrier function.</title>
        <authorList>
            <person name="Seo B."/>
            <person name="Ko G."/>
        </authorList>
    </citation>
    <scope>NUCLEOTIDE SEQUENCE [LARGE SCALE GENOMIC DNA]</scope>
    <source>
        <strain evidence="2 5">SNUG30017</strain>
    </source>
</reference>
<sequence length="113" mass="13490">MMIKQRIFRTNSLMVLFSLVILLLIGGSMISIFKDRFLGWYSDNSKIAENYVDAYQKIENMDFSAGDWEQYAKAVQPYDFRLIVRNENGKELYYNVRHDEEEEPLYDKEKEGR</sequence>
<keyword evidence="1" id="KW-0472">Membrane</keyword>
<dbReference type="RefSeq" id="WP_022112362.1">
    <property type="nucleotide sequence ID" value="NZ_CACRUM010000068.1"/>
</dbReference>
<dbReference type="AlphaFoldDB" id="A0A413SIK6"/>
<keyword evidence="1" id="KW-0812">Transmembrane</keyword>
<organism evidence="3 4">
    <name type="scientific">Roseburia intestinalis</name>
    <dbReference type="NCBI Taxonomy" id="166486"/>
    <lineage>
        <taxon>Bacteria</taxon>
        <taxon>Bacillati</taxon>
        <taxon>Bacillota</taxon>
        <taxon>Clostridia</taxon>
        <taxon>Lachnospirales</taxon>
        <taxon>Lachnospiraceae</taxon>
        <taxon>Roseburia</taxon>
    </lineage>
</organism>
<protein>
    <recommendedName>
        <fullName evidence="6">Sensor histidine kinase</fullName>
    </recommendedName>
</protein>
<dbReference type="Proteomes" id="UP000479531">
    <property type="component" value="Unassembled WGS sequence"/>
</dbReference>
<evidence type="ECO:0000256" key="1">
    <source>
        <dbReference type="SAM" id="Phobius"/>
    </source>
</evidence>
<dbReference type="Proteomes" id="UP000284465">
    <property type="component" value="Unassembled WGS sequence"/>
</dbReference>
<keyword evidence="1" id="KW-1133">Transmembrane helix</keyword>
<dbReference type="EMBL" id="QSFP01000009">
    <property type="protein sequence ID" value="RHA67179.1"/>
    <property type="molecule type" value="Genomic_DNA"/>
</dbReference>
<accession>A0A413SIK6</accession>
<evidence type="ECO:0000313" key="5">
    <source>
        <dbReference type="Proteomes" id="UP000479531"/>
    </source>
</evidence>
<proteinExistence type="predicted"/>
<evidence type="ECO:0008006" key="6">
    <source>
        <dbReference type="Google" id="ProtNLM"/>
    </source>
</evidence>
<evidence type="ECO:0000313" key="4">
    <source>
        <dbReference type="Proteomes" id="UP000284465"/>
    </source>
</evidence>
<evidence type="ECO:0000313" key="2">
    <source>
        <dbReference type="EMBL" id="MVQ46027.1"/>
    </source>
</evidence>
<comment type="caution">
    <text evidence="3">The sequence shown here is derived from an EMBL/GenBank/DDBJ whole genome shotgun (WGS) entry which is preliminary data.</text>
</comment>
<evidence type="ECO:0000313" key="3">
    <source>
        <dbReference type="EMBL" id="RHA67179.1"/>
    </source>
</evidence>
<reference evidence="3 4" key="1">
    <citation type="submission" date="2018-08" db="EMBL/GenBank/DDBJ databases">
        <title>A genome reference for cultivated species of the human gut microbiota.</title>
        <authorList>
            <person name="Zou Y."/>
            <person name="Xue W."/>
            <person name="Luo G."/>
        </authorList>
    </citation>
    <scope>NUCLEOTIDE SEQUENCE [LARGE SCALE GENOMIC DNA]</scope>
    <source>
        <strain evidence="3 4">AM43-11</strain>
    </source>
</reference>
<name>A0A413SIK6_9FIRM</name>
<dbReference type="EMBL" id="WGGT01000011">
    <property type="protein sequence ID" value="MVQ46027.1"/>
    <property type="molecule type" value="Genomic_DNA"/>
</dbReference>
<feature type="transmembrane region" description="Helical" evidence="1">
    <location>
        <begin position="12"/>
        <end position="33"/>
    </location>
</feature>
<gene>
    <name evidence="3" type="ORF">DW927_09520</name>
    <name evidence="2" type="ORF">GCK47_10000</name>
</gene>